<dbReference type="Proteomes" id="UP000070174">
    <property type="component" value="Unassembled WGS sequence"/>
</dbReference>
<organism evidence="3">
    <name type="scientific">Peptoniphilus harei</name>
    <dbReference type="NCBI Taxonomy" id="54005"/>
    <lineage>
        <taxon>Bacteria</taxon>
        <taxon>Bacillati</taxon>
        <taxon>Bacillota</taxon>
        <taxon>Tissierellia</taxon>
        <taxon>Tissierellales</taxon>
        <taxon>Peptoniphilaceae</taxon>
        <taxon>Peptoniphilus</taxon>
    </lineage>
</organism>
<reference evidence="3 4" key="1">
    <citation type="submission" date="2016-01" db="EMBL/GenBank/DDBJ databases">
        <authorList>
            <person name="Oliw E.H."/>
        </authorList>
    </citation>
    <scope>NUCLEOTIDE SEQUENCE [LARGE SCALE GENOMIC DNA]</scope>
    <source>
        <strain evidence="3 4">CMW7756A</strain>
    </source>
</reference>
<protein>
    <submittedName>
        <fullName evidence="3">Hemerythrin HHE cation binding domain protein</fullName>
    </submittedName>
</protein>
<dbReference type="InterPro" id="IPR012312">
    <property type="entry name" value="Hemerythrin-like"/>
</dbReference>
<evidence type="ECO:0000259" key="2">
    <source>
        <dbReference type="Pfam" id="PF01814"/>
    </source>
</evidence>
<evidence type="ECO:0000313" key="3">
    <source>
        <dbReference type="EMBL" id="KXA29663.1"/>
    </source>
</evidence>
<dbReference type="PATRIC" id="fig|54005.3.peg.1271"/>
<dbReference type="Gene3D" id="1.20.120.520">
    <property type="entry name" value="nmb1532 protein domain like"/>
    <property type="match status" value="1"/>
</dbReference>
<feature type="compositionally biased region" description="Basic and acidic residues" evidence="1">
    <location>
        <begin position="154"/>
        <end position="176"/>
    </location>
</feature>
<sequence length="183" mass="21426">MDTLKFTIEYLEDEHEEILAFCNRMEEKCLEILKGQVDVEFFRKAISFIRLYADGLHHKKEEDILFKAMLDNLGPLAEKVVRGGMLVEHQMARGYVMELENNLNLFEETSDDLAKLHIITNAMSYVELLRNHAEKENKTVYPFADKSLPEDVKEEVAREMEDRVKEEEKNLEDKKNLMKSLGI</sequence>
<dbReference type="AlphaFoldDB" id="A0A133PM61"/>
<dbReference type="GO" id="GO:0005886">
    <property type="term" value="C:plasma membrane"/>
    <property type="evidence" value="ECO:0007669"/>
    <property type="project" value="TreeGrafter"/>
</dbReference>
<dbReference type="PANTHER" id="PTHR39966:SF1">
    <property type="entry name" value="HEMERYTHRIN-LIKE DOMAIN-CONTAINING PROTEIN"/>
    <property type="match status" value="1"/>
</dbReference>
<accession>A0A133PM61</accession>
<proteinExistence type="predicted"/>
<dbReference type="Pfam" id="PF01814">
    <property type="entry name" value="Hemerythrin"/>
    <property type="match status" value="1"/>
</dbReference>
<dbReference type="PANTHER" id="PTHR39966">
    <property type="entry name" value="BLL2471 PROTEIN-RELATED"/>
    <property type="match status" value="1"/>
</dbReference>
<dbReference type="EMBL" id="LRQE01000034">
    <property type="protein sequence ID" value="KXA29663.1"/>
    <property type="molecule type" value="Genomic_DNA"/>
</dbReference>
<evidence type="ECO:0000256" key="1">
    <source>
        <dbReference type="SAM" id="MobiDB-lite"/>
    </source>
</evidence>
<feature type="region of interest" description="Disordered" evidence="1">
    <location>
        <begin position="154"/>
        <end position="183"/>
    </location>
</feature>
<evidence type="ECO:0000313" key="4">
    <source>
        <dbReference type="Proteomes" id="UP000070174"/>
    </source>
</evidence>
<gene>
    <name evidence="3" type="ORF">HMPREF3229_01289</name>
</gene>
<comment type="caution">
    <text evidence="3">The sequence shown here is derived from an EMBL/GenBank/DDBJ whole genome shotgun (WGS) entry which is preliminary data.</text>
</comment>
<name>A0A133PM61_9FIRM</name>
<dbReference type="RefSeq" id="WP_060800353.1">
    <property type="nucleotide sequence ID" value="NZ_JADNMH010000002.1"/>
</dbReference>
<feature type="domain" description="Hemerythrin-like" evidence="2">
    <location>
        <begin position="8"/>
        <end position="144"/>
    </location>
</feature>